<dbReference type="EMBL" id="QRPN01000010">
    <property type="protein sequence ID" value="RHM17703.1"/>
    <property type="molecule type" value="Genomic_DNA"/>
</dbReference>
<feature type="domain" description="Minor tail protein gp31 C-terminal" evidence="1">
    <location>
        <begin position="310"/>
        <end position="333"/>
    </location>
</feature>
<organism evidence="2 3">
    <name type="scientific">Bacteroides stercoris</name>
    <dbReference type="NCBI Taxonomy" id="46506"/>
    <lineage>
        <taxon>Bacteria</taxon>
        <taxon>Pseudomonadati</taxon>
        <taxon>Bacteroidota</taxon>
        <taxon>Bacteroidia</taxon>
        <taxon>Bacteroidales</taxon>
        <taxon>Bacteroidaceae</taxon>
        <taxon>Bacteroides</taxon>
    </lineage>
</organism>
<comment type="caution">
    <text evidence="2">The sequence shown here is derived from an EMBL/GenBank/DDBJ whole genome shotgun (WGS) entry which is preliminary data.</text>
</comment>
<dbReference type="Proteomes" id="UP000284604">
    <property type="component" value="Unassembled WGS sequence"/>
</dbReference>
<dbReference type="Pfam" id="PF24243">
    <property type="entry name" value="Phage_tail_C"/>
    <property type="match status" value="1"/>
</dbReference>
<evidence type="ECO:0000313" key="2">
    <source>
        <dbReference type="EMBL" id="RHM17703.1"/>
    </source>
</evidence>
<proteinExistence type="predicted"/>
<protein>
    <recommendedName>
        <fullName evidence="1">Minor tail protein gp31 C-terminal domain-containing protein</fullName>
    </recommendedName>
</protein>
<sequence length="348" mass="37191">MGQLDYTAEEVNELLGKVKVGGGNTGSSNIVIPMAVLMLTNDSTSDEILAAFGGKDEYLSFVQSVVNNKDGAVVIVYDEMSDHYTYNIGMLIASYTDENNSNIQMEATMSGAITTLAVYMTDGQAIVSGNRQELLLGDAPNDGKTYGQKNGLWAEIEASSDGSDNIITIPTGILELTSESSSDEVFAAFGGKSVLIDLCKKAQSEDIICVMKVPGHDTDISVFTPFMLAADYTDVNNALLAMMFLNGGAIMTMQIYISDGIASFGSEDLLFITSDSVINDLITTSEDSPLSASMGKKLNDEKVASSDVRTIKTLTQSEYDSISKDKKTLYIITDTGKIYLGSIPITGV</sequence>
<evidence type="ECO:0000313" key="3">
    <source>
        <dbReference type="Proteomes" id="UP000284604"/>
    </source>
</evidence>
<name>A0A415PUP0_BACSE</name>
<dbReference type="Gene3D" id="6.20.230.10">
    <property type="match status" value="1"/>
</dbReference>
<dbReference type="AlphaFoldDB" id="A0A415PUP0"/>
<reference evidence="2 3" key="1">
    <citation type="submission" date="2018-08" db="EMBL/GenBank/DDBJ databases">
        <title>A genome reference for cultivated species of the human gut microbiota.</title>
        <authorList>
            <person name="Zou Y."/>
            <person name="Xue W."/>
            <person name="Luo G."/>
        </authorList>
    </citation>
    <scope>NUCLEOTIDE SEQUENCE [LARGE SCALE GENOMIC DNA]</scope>
    <source>
        <strain evidence="2 3">AF35-20</strain>
    </source>
</reference>
<dbReference type="RefSeq" id="WP_117740419.1">
    <property type="nucleotide sequence ID" value="NZ_CABOGI010000008.1"/>
</dbReference>
<accession>A0A415PUP0</accession>
<gene>
    <name evidence="2" type="ORF">DWZ78_11055</name>
</gene>
<dbReference type="InterPro" id="IPR056923">
    <property type="entry name" value="Minor_tail_gp31_C"/>
</dbReference>
<evidence type="ECO:0000259" key="1">
    <source>
        <dbReference type="Pfam" id="PF24243"/>
    </source>
</evidence>